<protein>
    <submittedName>
        <fullName evidence="2">Unannotated protein</fullName>
    </submittedName>
</protein>
<dbReference type="PROSITE" id="PS51186">
    <property type="entry name" value="GNAT"/>
    <property type="match status" value="1"/>
</dbReference>
<dbReference type="InterPro" id="IPR016181">
    <property type="entry name" value="Acyl_CoA_acyltransferase"/>
</dbReference>
<gene>
    <name evidence="2" type="ORF">UFOPK4234_01663</name>
</gene>
<proteinExistence type="predicted"/>
<accession>A0A6J7SQ13</accession>
<dbReference type="PANTHER" id="PTHR43792:SF13">
    <property type="entry name" value="ACETYLTRANSFERASE"/>
    <property type="match status" value="1"/>
</dbReference>
<dbReference type="PANTHER" id="PTHR43792">
    <property type="entry name" value="GNAT FAMILY, PUTATIVE (AFU_ORTHOLOGUE AFUA_3G00765)-RELATED-RELATED"/>
    <property type="match status" value="1"/>
</dbReference>
<dbReference type="GO" id="GO:0016747">
    <property type="term" value="F:acyltransferase activity, transferring groups other than amino-acyl groups"/>
    <property type="evidence" value="ECO:0007669"/>
    <property type="project" value="InterPro"/>
</dbReference>
<dbReference type="EMBL" id="CAFBQA010000155">
    <property type="protein sequence ID" value="CAB5043103.1"/>
    <property type="molecule type" value="Genomic_DNA"/>
</dbReference>
<sequence length="112" mass="12698">MAVLKSTREIIGSAGFHDGPDENGMIEIGLEIVEAYREQGLAQELLTAMWDWVVHEPRVKTLRYTVSPENFPSQAIIRKFGFAYCGQQIDEEDGPEDIYEMSADTYRRLKAG</sequence>
<evidence type="ECO:0000259" key="1">
    <source>
        <dbReference type="PROSITE" id="PS51186"/>
    </source>
</evidence>
<dbReference type="SUPFAM" id="SSF55729">
    <property type="entry name" value="Acyl-CoA N-acyltransferases (Nat)"/>
    <property type="match status" value="1"/>
</dbReference>
<dbReference type="Pfam" id="PF13302">
    <property type="entry name" value="Acetyltransf_3"/>
    <property type="match status" value="1"/>
</dbReference>
<dbReference type="Gene3D" id="3.40.630.30">
    <property type="match status" value="1"/>
</dbReference>
<dbReference type="InterPro" id="IPR000182">
    <property type="entry name" value="GNAT_dom"/>
</dbReference>
<reference evidence="2" key="1">
    <citation type="submission" date="2020-05" db="EMBL/GenBank/DDBJ databases">
        <authorList>
            <person name="Chiriac C."/>
            <person name="Salcher M."/>
            <person name="Ghai R."/>
            <person name="Kavagutti S V."/>
        </authorList>
    </citation>
    <scope>NUCLEOTIDE SEQUENCE</scope>
</reference>
<name>A0A6J7SQ13_9ZZZZ</name>
<organism evidence="2">
    <name type="scientific">freshwater metagenome</name>
    <dbReference type="NCBI Taxonomy" id="449393"/>
    <lineage>
        <taxon>unclassified sequences</taxon>
        <taxon>metagenomes</taxon>
        <taxon>ecological metagenomes</taxon>
    </lineage>
</organism>
<feature type="domain" description="N-acetyltransferase" evidence="1">
    <location>
        <begin position="1"/>
        <end position="106"/>
    </location>
</feature>
<evidence type="ECO:0000313" key="2">
    <source>
        <dbReference type="EMBL" id="CAB5043103.1"/>
    </source>
</evidence>
<dbReference type="InterPro" id="IPR051531">
    <property type="entry name" value="N-acetyltransferase"/>
</dbReference>
<dbReference type="AlphaFoldDB" id="A0A6J7SQ13"/>
<dbReference type="CDD" id="cd04301">
    <property type="entry name" value="NAT_SF"/>
    <property type="match status" value="1"/>
</dbReference>